<proteinExistence type="predicted"/>
<dbReference type="Pfam" id="PF01965">
    <property type="entry name" value="DJ-1_PfpI"/>
    <property type="match status" value="1"/>
</dbReference>
<name>A0A1B4FR02_9BURK</name>
<dbReference type="SUPFAM" id="SSF52317">
    <property type="entry name" value="Class I glutamine amidotransferase-like"/>
    <property type="match status" value="1"/>
</dbReference>
<dbReference type="Proteomes" id="UP000067711">
    <property type="component" value="Chromosome 2"/>
</dbReference>
<dbReference type="RefSeq" id="WP_066486187.1">
    <property type="nucleotide sequence ID" value="NZ_CP013388.1"/>
</dbReference>
<evidence type="ECO:0000259" key="1">
    <source>
        <dbReference type="Pfam" id="PF01965"/>
    </source>
</evidence>
<dbReference type="PANTHER" id="PTHR43130:SF3">
    <property type="entry name" value="HTH-TYPE TRANSCRIPTIONAL REGULATOR RV1931C"/>
    <property type="match status" value="1"/>
</dbReference>
<dbReference type="Gene3D" id="3.40.50.880">
    <property type="match status" value="1"/>
</dbReference>
<dbReference type="PANTHER" id="PTHR43130">
    <property type="entry name" value="ARAC-FAMILY TRANSCRIPTIONAL REGULATOR"/>
    <property type="match status" value="1"/>
</dbReference>
<accession>A0A1B4FR02</accession>
<organism evidence="2 3">
    <name type="scientific">Burkholderia mayonis</name>
    <dbReference type="NCBI Taxonomy" id="1385591"/>
    <lineage>
        <taxon>Bacteria</taxon>
        <taxon>Pseudomonadati</taxon>
        <taxon>Pseudomonadota</taxon>
        <taxon>Betaproteobacteria</taxon>
        <taxon>Burkholderiales</taxon>
        <taxon>Burkholderiaceae</taxon>
        <taxon>Burkholderia</taxon>
        <taxon>pseudomallei group</taxon>
    </lineage>
</organism>
<reference evidence="2 3" key="1">
    <citation type="submission" date="2015-12" db="EMBL/GenBank/DDBJ databases">
        <title>Diversity of Burkholderia near neighbor genomes.</title>
        <authorList>
            <person name="Sahl J."/>
            <person name="Wagner D."/>
            <person name="Keim P."/>
        </authorList>
    </citation>
    <scope>NUCLEOTIDE SEQUENCE [LARGE SCALE GENOMIC DNA]</scope>
    <source>
        <strain evidence="2 3">BDU8</strain>
    </source>
</reference>
<dbReference type="InterPro" id="IPR002818">
    <property type="entry name" value="DJ-1/PfpI"/>
</dbReference>
<dbReference type="EMBL" id="CP013388">
    <property type="protein sequence ID" value="AOJ06097.1"/>
    <property type="molecule type" value="Genomic_DNA"/>
</dbReference>
<dbReference type="GO" id="GO:0006355">
    <property type="term" value="P:regulation of DNA-templated transcription"/>
    <property type="evidence" value="ECO:0007669"/>
    <property type="project" value="TreeGrafter"/>
</dbReference>
<dbReference type="InterPro" id="IPR052158">
    <property type="entry name" value="INH-QAR"/>
</dbReference>
<evidence type="ECO:0000313" key="3">
    <source>
        <dbReference type="Proteomes" id="UP000067711"/>
    </source>
</evidence>
<dbReference type="InterPro" id="IPR029062">
    <property type="entry name" value="Class_I_gatase-like"/>
</dbReference>
<protein>
    <submittedName>
        <fullName evidence="2">Short-chain dehydrogenase</fullName>
    </submittedName>
</protein>
<gene>
    <name evidence="2" type="ORF">WS71_01205</name>
</gene>
<evidence type="ECO:0000313" key="2">
    <source>
        <dbReference type="EMBL" id="AOJ06097.1"/>
    </source>
</evidence>
<feature type="domain" description="DJ-1/PfpI" evidence="1">
    <location>
        <begin position="25"/>
        <end position="176"/>
    </location>
</feature>
<dbReference type="AlphaFoldDB" id="A0A1B4FR02"/>
<sequence>MTIAQSERGAARSGGRAEAADAIDVVLLAYDGVDALDLFGVHAVLAKASAVPAPDGGARLCVAIAAASRAVTTSCGVELTCGATLDAIERAHAIVVPGGRGAADAARRPSLAAPLARAHTRGAAIYAVCSGALIVAASGIANGRRLAIHHDKRQSLRDVAPCVEPAVGLVADGRLCSVGGDASPSAKATDLAFQLLADVAPYAVAPVAARMELRPGRGAAAARLLETAA</sequence>